<dbReference type="AlphaFoldDB" id="A0A5N1JZN8"/>
<gene>
    <name evidence="3" type="ORF">F3W84_05395</name>
</gene>
<dbReference type="Pfam" id="PF00182">
    <property type="entry name" value="Glyco_hydro_19"/>
    <property type="match status" value="1"/>
</dbReference>
<keyword evidence="4" id="KW-1185">Reference proteome</keyword>
<evidence type="ECO:0000313" key="4">
    <source>
        <dbReference type="Proteomes" id="UP000327108"/>
    </source>
</evidence>
<evidence type="ECO:0000256" key="1">
    <source>
        <dbReference type="SAM" id="Phobius"/>
    </source>
</evidence>
<keyword evidence="1" id="KW-0812">Transmembrane</keyword>
<dbReference type="EMBL" id="VYXQ01000004">
    <property type="protein sequence ID" value="KAA9369572.1"/>
    <property type="molecule type" value="Genomic_DNA"/>
</dbReference>
<keyword evidence="1" id="KW-0472">Membrane</keyword>
<sequence>MNMHLGDTRLLIEAGRERGLLRNQMAYVLATAYHETAKTMKPINEMGGEKYLRSKKYWPYIGRGYVQITWKTNYEKAGRILGIDFVSKPELLLQPKYAAPIIIAGMVEGWFTGKKLSDYITLQKSDFKNARRIVNGTDKAELIAGYAKDYDKALLAEGYGVDQVVTAPAADVVPTPAEEKPISKSSRFWTWIGSGGAGAAIPFVDWRVQMVLVVFVLALAAYAIFTMPQAKAKLEKLVDAL</sequence>
<keyword evidence="1" id="KW-1133">Transmembrane helix</keyword>
<dbReference type="InterPro" id="IPR023346">
    <property type="entry name" value="Lysozyme-like_dom_sf"/>
</dbReference>
<dbReference type="Gene3D" id="1.10.530.10">
    <property type="match status" value="1"/>
</dbReference>
<protein>
    <recommendedName>
        <fullName evidence="2">Glycoside hydrolase family 19 catalytic domain-containing protein</fullName>
    </recommendedName>
</protein>
<comment type="caution">
    <text evidence="3">The sequence shown here is derived from an EMBL/GenBank/DDBJ whole genome shotgun (WGS) entry which is preliminary data.</text>
</comment>
<name>A0A5N1JZN8_9HYPH</name>
<organism evidence="3 4">
    <name type="scientific">Ochrobactrum quorumnocens</name>
    <dbReference type="NCBI Taxonomy" id="271865"/>
    <lineage>
        <taxon>Bacteria</taxon>
        <taxon>Pseudomonadati</taxon>
        <taxon>Pseudomonadota</taxon>
        <taxon>Alphaproteobacteria</taxon>
        <taxon>Hyphomicrobiales</taxon>
        <taxon>Brucellaceae</taxon>
        <taxon>Brucella/Ochrobactrum group</taxon>
        <taxon>Ochrobactrum</taxon>
    </lineage>
</organism>
<proteinExistence type="predicted"/>
<evidence type="ECO:0000259" key="2">
    <source>
        <dbReference type="Pfam" id="PF00182"/>
    </source>
</evidence>
<reference evidence="3 4" key="1">
    <citation type="submission" date="2019-09" db="EMBL/GenBank/DDBJ databases">
        <title>Biological control of the noxious weed angled onion (Allium triquetrum) thwarted by endophytic bacteria in Victoria, Australia.</title>
        <authorList>
            <person name="Tehranchian P."/>
            <person name="Adair R.J."/>
            <person name="Van T.H."/>
            <person name="Morrison P.D."/>
            <person name="Williams H."/>
            <person name="Lawrie A.C."/>
        </authorList>
    </citation>
    <scope>NUCLEOTIDE SEQUENCE [LARGE SCALE GENOMIC DNA]</scope>
    <source>
        <strain evidence="3 4">RPTAtOch1</strain>
    </source>
</reference>
<dbReference type="GO" id="GO:0004568">
    <property type="term" value="F:chitinase activity"/>
    <property type="evidence" value="ECO:0007669"/>
    <property type="project" value="InterPro"/>
</dbReference>
<feature type="domain" description="Glycoside hydrolase family 19 catalytic" evidence="2">
    <location>
        <begin position="59"/>
        <end position="92"/>
    </location>
</feature>
<dbReference type="RefSeq" id="WP_151091951.1">
    <property type="nucleotide sequence ID" value="NZ_VYXQ01000004.1"/>
</dbReference>
<accession>A0A5N1JZN8</accession>
<dbReference type="InterPro" id="IPR000726">
    <property type="entry name" value="Glyco_hydro_19_cat"/>
</dbReference>
<evidence type="ECO:0000313" key="3">
    <source>
        <dbReference type="EMBL" id="KAA9369572.1"/>
    </source>
</evidence>
<dbReference type="SUPFAM" id="SSF53955">
    <property type="entry name" value="Lysozyme-like"/>
    <property type="match status" value="1"/>
</dbReference>
<feature type="transmembrane region" description="Helical" evidence="1">
    <location>
        <begin position="210"/>
        <end position="227"/>
    </location>
</feature>
<dbReference type="GO" id="GO:0016998">
    <property type="term" value="P:cell wall macromolecule catabolic process"/>
    <property type="evidence" value="ECO:0007669"/>
    <property type="project" value="InterPro"/>
</dbReference>
<dbReference type="Proteomes" id="UP000327108">
    <property type="component" value="Unassembled WGS sequence"/>
</dbReference>
<dbReference type="GO" id="GO:0006032">
    <property type="term" value="P:chitin catabolic process"/>
    <property type="evidence" value="ECO:0007669"/>
    <property type="project" value="InterPro"/>
</dbReference>